<dbReference type="Pfam" id="PF02575">
    <property type="entry name" value="YbaB_DNA_bd"/>
    <property type="match status" value="1"/>
</dbReference>
<dbReference type="NCBIfam" id="TIGR00103">
    <property type="entry name" value="DNA_YbaB_EbfC"/>
    <property type="match status" value="1"/>
</dbReference>
<dbReference type="Gene3D" id="3.30.1310.10">
    <property type="entry name" value="Nucleoid-associated protein YbaB-like domain"/>
    <property type="match status" value="1"/>
</dbReference>
<gene>
    <name evidence="3" type="ORF">SDC9_128450</name>
</gene>
<dbReference type="PIRSF" id="PIRSF004555">
    <property type="entry name" value="UCP004555"/>
    <property type="match status" value="1"/>
</dbReference>
<sequence length="118" mass="12801">MKARLPEGMGKGPANMNTMIRQAQKMQEDIAVLQEELDAKEYEIASGGGVCKIKINGKKEILSVTLDPVVIDPDDAETLQDIIVAGVNEAIKRVEETNSKEMQKITGNLSMPGVPGMF</sequence>
<reference evidence="3" key="1">
    <citation type="submission" date="2019-08" db="EMBL/GenBank/DDBJ databases">
        <authorList>
            <person name="Kucharzyk K."/>
            <person name="Murdoch R.W."/>
            <person name="Higgins S."/>
            <person name="Loffler F."/>
        </authorList>
    </citation>
    <scope>NUCLEOTIDE SEQUENCE</scope>
</reference>
<dbReference type="PANTHER" id="PTHR33449:SF1">
    <property type="entry name" value="NUCLEOID-ASSOCIATED PROTEIN YBAB"/>
    <property type="match status" value="1"/>
</dbReference>
<name>A0A645CWV6_9ZZZZ</name>
<dbReference type="GO" id="GO:0003677">
    <property type="term" value="F:DNA binding"/>
    <property type="evidence" value="ECO:0007669"/>
    <property type="project" value="UniProtKB-KW"/>
</dbReference>
<accession>A0A645CWV6</accession>
<dbReference type="InterPro" id="IPR004401">
    <property type="entry name" value="YbaB/EbfC"/>
</dbReference>
<dbReference type="HAMAP" id="MF_00274">
    <property type="entry name" value="DNA_YbaB_EbfC"/>
    <property type="match status" value="1"/>
</dbReference>
<keyword evidence="2" id="KW-0175">Coiled coil</keyword>
<keyword evidence="1" id="KW-0238">DNA-binding</keyword>
<comment type="caution">
    <text evidence="3">The sequence shown here is derived from an EMBL/GenBank/DDBJ whole genome shotgun (WGS) entry which is preliminary data.</text>
</comment>
<dbReference type="AlphaFoldDB" id="A0A645CWV6"/>
<dbReference type="SUPFAM" id="SSF82607">
    <property type="entry name" value="YbaB-like"/>
    <property type="match status" value="1"/>
</dbReference>
<organism evidence="3">
    <name type="scientific">bioreactor metagenome</name>
    <dbReference type="NCBI Taxonomy" id="1076179"/>
    <lineage>
        <taxon>unclassified sequences</taxon>
        <taxon>metagenomes</taxon>
        <taxon>ecological metagenomes</taxon>
    </lineage>
</organism>
<dbReference type="EMBL" id="VSSQ01030754">
    <property type="protein sequence ID" value="MPM81397.1"/>
    <property type="molecule type" value="Genomic_DNA"/>
</dbReference>
<protein>
    <submittedName>
        <fullName evidence="3">Nucleoid-associated protein</fullName>
    </submittedName>
</protein>
<evidence type="ECO:0000256" key="1">
    <source>
        <dbReference type="ARBA" id="ARBA00023125"/>
    </source>
</evidence>
<evidence type="ECO:0000313" key="3">
    <source>
        <dbReference type="EMBL" id="MPM81397.1"/>
    </source>
</evidence>
<proteinExistence type="inferred from homology"/>
<feature type="coiled-coil region" evidence="2">
    <location>
        <begin position="16"/>
        <end position="43"/>
    </location>
</feature>
<dbReference type="InterPro" id="IPR036894">
    <property type="entry name" value="YbaB-like_sf"/>
</dbReference>
<evidence type="ECO:0000256" key="2">
    <source>
        <dbReference type="SAM" id="Coils"/>
    </source>
</evidence>
<dbReference type="PANTHER" id="PTHR33449">
    <property type="entry name" value="NUCLEOID-ASSOCIATED PROTEIN YBAB"/>
    <property type="match status" value="1"/>
</dbReference>
<dbReference type="GO" id="GO:0005829">
    <property type="term" value="C:cytosol"/>
    <property type="evidence" value="ECO:0007669"/>
    <property type="project" value="TreeGrafter"/>
</dbReference>